<keyword evidence="2" id="KW-0808">Transferase</keyword>
<evidence type="ECO:0000313" key="3">
    <source>
        <dbReference type="Proteomes" id="UP000488936"/>
    </source>
</evidence>
<dbReference type="SUPFAM" id="SSF55729">
    <property type="entry name" value="Acyl-CoA N-acyltransferases (Nat)"/>
    <property type="match status" value="1"/>
</dbReference>
<dbReference type="EMBL" id="WMJY01000006">
    <property type="protein sequence ID" value="MTH29072.1"/>
    <property type="molecule type" value="Genomic_DNA"/>
</dbReference>
<dbReference type="PROSITE" id="PS51186">
    <property type="entry name" value="GNAT"/>
    <property type="match status" value="1"/>
</dbReference>
<dbReference type="GO" id="GO:0016747">
    <property type="term" value="F:acyltransferase activity, transferring groups other than amino-acyl groups"/>
    <property type="evidence" value="ECO:0007669"/>
    <property type="project" value="InterPro"/>
</dbReference>
<feature type="domain" description="N-acetyltransferase" evidence="1">
    <location>
        <begin position="3"/>
        <end position="148"/>
    </location>
</feature>
<dbReference type="InterPro" id="IPR016181">
    <property type="entry name" value="Acyl_CoA_acyltransferase"/>
</dbReference>
<dbReference type="Proteomes" id="UP000488936">
    <property type="component" value="Unassembled WGS sequence"/>
</dbReference>
<keyword evidence="3" id="KW-1185">Reference proteome</keyword>
<evidence type="ECO:0000313" key="2">
    <source>
        <dbReference type="EMBL" id="MTH29072.1"/>
    </source>
</evidence>
<proteinExistence type="predicted"/>
<dbReference type="Pfam" id="PF00583">
    <property type="entry name" value="Acetyltransf_1"/>
    <property type="match status" value="1"/>
</dbReference>
<sequence>MKFKIRKASLEDIQQLGQLFDEYRVFYRQISHTARSTDFIKQRLLNNEADIFIATSEDKAIGFVQLYKLFHYIKLEKQWLLSDLYVQPAHRGKGVSLALIQRSKEWCIETGACGLMLETEKTNDISNTLYPRCGFILDQGHNYYHWWK</sequence>
<dbReference type="InterPro" id="IPR000182">
    <property type="entry name" value="GNAT_dom"/>
</dbReference>
<dbReference type="CDD" id="cd04301">
    <property type="entry name" value="NAT_SF"/>
    <property type="match status" value="1"/>
</dbReference>
<comment type="caution">
    <text evidence="2">The sequence shown here is derived from an EMBL/GenBank/DDBJ whole genome shotgun (WGS) entry which is preliminary data.</text>
</comment>
<accession>A0A7K1GJL8</accession>
<dbReference type="Gene3D" id="3.40.630.30">
    <property type="match status" value="1"/>
</dbReference>
<dbReference type="PANTHER" id="PTHR43072">
    <property type="entry name" value="N-ACETYLTRANSFERASE"/>
    <property type="match status" value="1"/>
</dbReference>
<evidence type="ECO:0000259" key="1">
    <source>
        <dbReference type="PROSITE" id="PS51186"/>
    </source>
</evidence>
<dbReference type="PANTHER" id="PTHR43072:SF60">
    <property type="entry name" value="L-2,4-DIAMINOBUTYRIC ACID ACETYLTRANSFERASE"/>
    <property type="match status" value="1"/>
</dbReference>
<dbReference type="RefSeq" id="WP_155035052.1">
    <property type="nucleotide sequence ID" value="NZ_JAYMMG010000011.1"/>
</dbReference>
<dbReference type="OrthoDB" id="9792929at2"/>
<dbReference type="AlphaFoldDB" id="A0A7K1GJL8"/>
<organism evidence="2 3">
    <name type="scientific">Myroides pelagicus</name>
    <dbReference type="NCBI Taxonomy" id="270914"/>
    <lineage>
        <taxon>Bacteria</taxon>
        <taxon>Pseudomonadati</taxon>
        <taxon>Bacteroidota</taxon>
        <taxon>Flavobacteriia</taxon>
        <taxon>Flavobacteriales</taxon>
        <taxon>Flavobacteriaceae</taxon>
        <taxon>Myroides</taxon>
    </lineage>
</organism>
<name>A0A7K1GJL8_9FLAO</name>
<reference evidence="2 3" key="1">
    <citation type="journal article" date="2006" name="Int. J. Syst. Evol. Microbiol.">
        <title>Myroides pelagicus sp. nov., isolated from seawater in Thailand.</title>
        <authorList>
            <person name="Yoon J."/>
            <person name="Maneerat S."/>
            <person name="Kawai F."/>
            <person name="Yokota A."/>
        </authorList>
    </citation>
    <scope>NUCLEOTIDE SEQUENCE [LARGE SCALE GENOMIC DNA]</scope>
    <source>
        <strain evidence="2 3">SM1T</strain>
    </source>
</reference>
<gene>
    <name evidence="2" type="ORF">GJV77_03950</name>
</gene>
<protein>
    <submittedName>
        <fullName evidence="2">GNAT family N-acetyltransferase</fullName>
    </submittedName>
</protein>